<dbReference type="Gene3D" id="3.20.20.70">
    <property type="entry name" value="Aldolase class I"/>
    <property type="match status" value="1"/>
</dbReference>
<comment type="cofactor">
    <cofactor evidence="5">
        <name>Fe(2+)</name>
        <dbReference type="ChEBI" id="CHEBI:29033"/>
    </cofactor>
</comment>
<reference evidence="10 11" key="1">
    <citation type="submission" date="2024-08" db="EMBL/GenBank/DDBJ databases">
        <authorList>
            <person name="Cucini C."/>
            <person name="Frati F."/>
        </authorList>
    </citation>
    <scope>NUCLEOTIDE SEQUENCE [LARGE SCALE GENOMIC DNA]</scope>
</reference>
<evidence type="ECO:0000256" key="1">
    <source>
        <dbReference type="ARBA" id="ARBA00001782"/>
    </source>
</evidence>
<organism evidence="10 11">
    <name type="scientific">Orchesella dallaii</name>
    <dbReference type="NCBI Taxonomy" id="48710"/>
    <lineage>
        <taxon>Eukaryota</taxon>
        <taxon>Metazoa</taxon>
        <taxon>Ecdysozoa</taxon>
        <taxon>Arthropoda</taxon>
        <taxon>Hexapoda</taxon>
        <taxon>Collembola</taxon>
        <taxon>Entomobryomorpha</taxon>
        <taxon>Entomobryoidea</taxon>
        <taxon>Orchesellidae</taxon>
        <taxon>Orchesellinae</taxon>
        <taxon>Orchesella</taxon>
    </lineage>
</organism>
<dbReference type="InterPro" id="IPR013785">
    <property type="entry name" value="Aldolase_TIM"/>
</dbReference>
<keyword evidence="8" id="KW-0479">Metal-binding</keyword>
<dbReference type="PANTHER" id="PTHR11749">
    <property type="entry name" value="RIBULOSE-5-PHOSPHATE-3-EPIMERASE"/>
    <property type="match status" value="1"/>
</dbReference>
<dbReference type="EMBL" id="CAXLJM020000018">
    <property type="protein sequence ID" value="CAL8084636.1"/>
    <property type="molecule type" value="Genomic_DNA"/>
</dbReference>
<dbReference type="Pfam" id="PF00834">
    <property type="entry name" value="Ribul_P_3_epim"/>
    <property type="match status" value="1"/>
</dbReference>
<evidence type="ECO:0000313" key="10">
    <source>
        <dbReference type="EMBL" id="CAL8084636.1"/>
    </source>
</evidence>
<evidence type="ECO:0000256" key="9">
    <source>
        <dbReference type="ARBA" id="ARBA00023235"/>
    </source>
</evidence>
<comment type="cofactor">
    <cofactor evidence="2">
        <name>Mn(2+)</name>
        <dbReference type="ChEBI" id="CHEBI:29035"/>
    </cofactor>
</comment>
<comment type="cofactor">
    <cofactor evidence="4">
        <name>Zn(2+)</name>
        <dbReference type="ChEBI" id="CHEBI:29105"/>
    </cofactor>
</comment>
<evidence type="ECO:0000256" key="6">
    <source>
        <dbReference type="ARBA" id="ARBA00009541"/>
    </source>
</evidence>
<evidence type="ECO:0000313" key="11">
    <source>
        <dbReference type="Proteomes" id="UP001642540"/>
    </source>
</evidence>
<dbReference type="InterPro" id="IPR026019">
    <property type="entry name" value="Ribul_P_3_epim"/>
</dbReference>
<dbReference type="HAMAP" id="MF_02227">
    <property type="entry name" value="RPE"/>
    <property type="match status" value="1"/>
</dbReference>
<dbReference type="InterPro" id="IPR000056">
    <property type="entry name" value="Ribul_P_3_epim-like"/>
</dbReference>
<evidence type="ECO:0000256" key="5">
    <source>
        <dbReference type="ARBA" id="ARBA00001954"/>
    </source>
</evidence>
<keyword evidence="9" id="KW-0413">Isomerase</keyword>
<dbReference type="PROSITE" id="PS01086">
    <property type="entry name" value="RIBUL_P_3_EPIMER_2"/>
    <property type="match status" value="1"/>
</dbReference>
<evidence type="ECO:0000256" key="8">
    <source>
        <dbReference type="ARBA" id="ARBA00022723"/>
    </source>
</evidence>
<comment type="cofactor">
    <cofactor evidence="3">
        <name>Co(2+)</name>
        <dbReference type="ChEBI" id="CHEBI:48828"/>
    </cofactor>
</comment>
<dbReference type="NCBIfam" id="NF004076">
    <property type="entry name" value="PRK05581.1-4"/>
    <property type="match status" value="1"/>
</dbReference>
<comment type="similarity">
    <text evidence="6">Belongs to the ribulose-phosphate 3-epimerase family.</text>
</comment>
<protein>
    <recommendedName>
        <fullName evidence="7">ribulose-phosphate 3-epimerase</fullName>
        <ecNumber evidence="7">5.1.3.1</ecNumber>
    </recommendedName>
</protein>
<gene>
    <name evidence="10" type="ORF">ODALV1_LOCUS5859</name>
</gene>
<comment type="catalytic activity">
    <reaction evidence="1">
        <text>D-ribulose 5-phosphate = D-xylulose 5-phosphate</text>
        <dbReference type="Rhea" id="RHEA:13677"/>
        <dbReference type="ChEBI" id="CHEBI:57737"/>
        <dbReference type="ChEBI" id="CHEBI:58121"/>
        <dbReference type="EC" id="5.1.3.1"/>
    </reaction>
</comment>
<comment type="caution">
    <text evidence="10">The sequence shown here is derived from an EMBL/GenBank/DDBJ whole genome shotgun (WGS) entry which is preliminary data.</text>
</comment>
<dbReference type="InterPro" id="IPR011060">
    <property type="entry name" value="RibuloseP-bd_barrel"/>
</dbReference>
<dbReference type="SUPFAM" id="SSF51366">
    <property type="entry name" value="Ribulose-phoshate binding barrel"/>
    <property type="match status" value="1"/>
</dbReference>
<dbReference type="PROSITE" id="PS01085">
    <property type="entry name" value="RIBUL_P_3_EPIMER_1"/>
    <property type="match status" value="1"/>
</dbReference>
<proteinExistence type="inferred from homology"/>
<evidence type="ECO:0000256" key="3">
    <source>
        <dbReference type="ARBA" id="ARBA00001941"/>
    </source>
</evidence>
<accession>A0ABP1Q099</accession>
<dbReference type="NCBIfam" id="TIGR01163">
    <property type="entry name" value="rpe"/>
    <property type="match status" value="1"/>
</dbReference>
<sequence>MLANHTHSLFYSFLKLTCNQQIQVFQRSLLQSSFSGYVQSFSLSTSRNHGPPTMPPCCKIGPSILNADLSQILSECNKLLSNGADYLHLDVMDGNFVPNLTFGHPIVKCLRPKIPQAFFDMHMMVANPEQWVEPMADAGANQYTFHIEATRDVPGLCRKIKEAGMKAGIGLKPGTPIEELLPHIDEADMILIMTVEPGFGGQSFMSHMLPKVEYLRKNYPELDIEVDGGVGLGNIQSCADAGANMIVAGTAIIGAEDQRYVISTMKETVFNALNKVHLER</sequence>
<evidence type="ECO:0000256" key="7">
    <source>
        <dbReference type="ARBA" id="ARBA00013188"/>
    </source>
</evidence>
<evidence type="ECO:0000256" key="2">
    <source>
        <dbReference type="ARBA" id="ARBA00001936"/>
    </source>
</evidence>
<keyword evidence="11" id="KW-1185">Reference proteome</keyword>
<dbReference type="CDD" id="cd00429">
    <property type="entry name" value="RPE"/>
    <property type="match status" value="1"/>
</dbReference>
<evidence type="ECO:0000256" key="4">
    <source>
        <dbReference type="ARBA" id="ARBA00001947"/>
    </source>
</evidence>
<dbReference type="Proteomes" id="UP001642540">
    <property type="component" value="Unassembled WGS sequence"/>
</dbReference>
<dbReference type="EC" id="5.1.3.1" evidence="7"/>
<name>A0ABP1Q099_9HEXA</name>